<sequence length="227" mass="23048">MAADPKGAARKSDLPVRAASAAVMVTLAGLAFGLGGLVLAVFMGLIGLGVVVEWASLVRRFVAAPLPRVIWVLAGIGYVEFGLWAGLVRLAPVPGFWPLPWVIGSVIAVDVGAYFAGRTFGGPKIAPAVSPSKTWSGLGGAIVGASAVYGAMAAFFADASGMGPGRALACGLATAVVGQAGDFFESWMKRRAGVKDSGRLIPGHGGLFDRVDGLLAVLFVIGIVSLV</sequence>
<dbReference type="EMBL" id="AEWJ01000054">
    <property type="protein sequence ID" value="EGD57710.1"/>
    <property type="molecule type" value="Genomic_DNA"/>
</dbReference>
<reference evidence="20 21" key="1">
    <citation type="journal article" date="2012" name="J. Bacteriol.">
        <title>Draft Genome Sequence of Novosphingobium nitrogenifigens Y88T.</title>
        <authorList>
            <person name="Strabala T.J."/>
            <person name="Macdonald L."/>
            <person name="Liu V."/>
            <person name="Smit A.M."/>
        </authorList>
    </citation>
    <scope>NUCLEOTIDE SEQUENCE [LARGE SCALE GENOMIC DNA]</scope>
    <source>
        <strain evidence="20 21">DSM 19370</strain>
    </source>
</reference>
<evidence type="ECO:0000256" key="19">
    <source>
        <dbReference type="SAM" id="Phobius"/>
    </source>
</evidence>
<dbReference type="eggNOG" id="COG0575">
    <property type="taxonomic scope" value="Bacteria"/>
</dbReference>
<evidence type="ECO:0000256" key="12">
    <source>
        <dbReference type="ARBA" id="ARBA00022695"/>
    </source>
</evidence>
<dbReference type="EC" id="2.7.7.41" evidence="6 18"/>
<keyword evidence="13 19" id="KW-1133">Transmembrane helix</keyword>
<keyword evidence="15 19" id="KW-0472">Membrane</keyword>
<name>F1ZC83_9SPHN</name>
<evidence type="ECO:0000256" key="13">
    <source>
        <dbReference type="ARBA" id="ARBA00022989"/>
    </source>
</evidence>
<evidence type="ECO:0000256" key="8">
    <source>
        <dbReference type="ARBA" id="ARBA00022475"/>
    </source>
</evidence>
<keyword evidence="16" id="KW-0594">Phospholipid biosynthesis</keyword>
<dbReference type="GO" id="GO:0004605">
    <property type="term" value="F:phosphatidate cytidylyltransferase activity"/>
    <property type="evidence" value="ECO:0007669"/>
    <property type="project" value="UniProtKB-EC"/>
</dbReference>
<evidence type="ECO:0000256" key="18">
    <source>
        <dbReference type="RuleBase" id="RU003938"/>
    </source>
</evidence>
<dbReference type="UniPathway" id="UPA00557">
    <property type="reaction ID" value="UER00614"/>
</dbReference>
<organism evidence="20 21">
    <name type="scientific">Novosphingobium nitrogenifigens DSM 19370</name>
    <dbReference type="NCBI Taxonomy" id="983920"/>
    <lineage>
        <taxon>Bacteria</taxon>
        <taxon>Pseudomonadati</taxon>
        <taxon>Pseudomonadota</taxon>
        <taxon>Alphaproteobacteria</taxon>
        <taxon>Sphingomonadales</taxon>
        <taxon>Sphingomonadaceae</taxon>
        <taxon>Novosphingobium</taxon>
    </lineage>
</organism>
<comment type="pathway">
    <text evidence="4">Lipid metabolism.</text>
</comment>
<feature type="transmembrane region" description="Helical" evidence="19">
    <location>
        <begin position="138"/>
        <end position="157"/>
    </location>
</feature>
<keyword evidence="14" id="KW-0443">Lipid metabolism</keyword>
<evidence type="ECO:0000256" key="11">
    <source>
        <dbReference type="ARBA" id="ARBA00022692"/>
    </source>
</evidence>
<evidence type="ECO:0000256" key="5">
    <source>
        <dbReference type="ARBA" id="ARBA00010185"/>
    </source>
</evidence>
<comment type="caution">
    <text evidence="20">The sequence shown here is derived from an EMBL/GenBank/DDBJ whole genome shotgun (WGS) entry which is preliminary data.</text>
</comment>
<keyword evidence="10 18" id="KW-0808">Transferase</keyword>
<comment type="pathway">
    <text evidence="3 18">Phospholipid metabolism; CDP-diacylglycerol biosynthesis; CDP-diacylglycerol from sn-glycerol 3-phosphate: step 3/3.</text>
</comment>
<keyword evidence="11 18" id="KW-0812">Transmembrane</keyword>
<keyword evidence="8" id="KW-1003">Cell membrane</keyword>
<evidence type="ECO:0000256" key="6">
    <source>
        <dbReference type="ARBA" id="ARBA00012487"/>
    </source>
</evidence>
<evidence type="ECO:0000256" key="14">
    <source>
        <dbReference type="ARBA" id="ARBA00023098"/>
    </source>
</evidence>
<feature type="transmembrane region" description="Helical" evidence="19">
    <location>
        <begin position="99"/>
        <end position="117"/>
    </location>
</feature>
<feature type="transmembrane region" description="Helical" evidence="19">
    <location>
        <begin position="69"/>
        <end position="87"/>
    </location>
</feature>
<dbReference type="PANTHER" id="PTHR46382:SF1">
    <property type="entry name" value="PHOSPHATIDATE CYTIDYLYLTRANSFERASE"/>
    <property type="match status" value="1"/>
</dbReference>
<accession>F1ZC83</accession>
<keyword evidence="9" id="KW-0444">Lipid biosynthesis</keyword>
<dbReference type="GO" id="GO:0016024">
    <property type="term" value="P:CDP-diacylglycerol biosynthetic process"/>
    <property type="evidence" value="ECO:0007669"/>
    <property type="project" value="UniProtKB-UniPathway"/>
</dbReference>
<dbReference type="GO" id="GO:0005886">
    <property type="term" value="C:plasma membrane"/>
    <property type="evidence" value="ECO:0007669"/>
    <property type="project" value="UniProtKB-SubCell"/>
</dbReference>
<evidence type="ECO:0000256" key="7">
    <source>
        <dbReference type="ARBA" id="ARBA00019373"/>
    </source>
</evidence>
<evidence type="ECO:0000256" key="16">
    <source>
        <dbReference type="ARBA" id="ARBA00023209"/>
    </source>
</evidence>
<comment type="catalytic activity">
    <reaction evidence="1 18">
        <text>a 1,2-diacyl-sn-glycero-3-phosphate + CTP + H(+) = a CDP-1,2-diacyl-sn-glycerol + diphosphate</text>
        <dbReference type="Rhea" id="RHEA:16229"/>
        <dbReference type="ChEBI" id="CHEBI:15378"/>
        <dbReference type="ChEBI" id="CHEBI:33019"/>
        <dbReference type="ChEBI" id="CHEBI:37563"/>
        <dbReference type="ChEBI" id="CHEBI:58332"/>
        <dbReference type="ChEBI" id="CHEBI:58608"/>
        <dbReference type="EC" id="2.7.7.41"/>
    </reaction>
</comment>
<keyword evidence="21" id="KW-1185">Reference proteome</keyword>
<protein>
    <recommendedName>
        <fullName evidence="7 18">Phosphatidate cytidylyltransferase</fullName>
        <ecNumber evidence="6 18">2.7.7.41</ecNumber>
    </recommendedName>
</protein>
<evidence type="ECO:0000256" key="4">
    <source>
        <dbReference type="ARBA" id="ARBA00005189"/>
    </source>
</evidence>
<dbReference type="Proteomes" id="UP000004728">
    <property type="component" value="Unassembled WGS sequence"/>
</dbReference>
<evidence type="ECO:0000256" key="3">
    <source>
        <dbReference type="ARBA" id="ARBA00005119"/>
    </source>
</evidence>
<keyword evidence="12 18" id="KW-0548">Nucleotidyltransferase</keyword>
<evidence type="ECO:0000256" key="2">
    <source>
        <dbReference type="ARBA" id="ARBA00004651"/>
    </source>
</evidence>
<dbReference type="InterPro" id="IPR000374">
    <property type="entry name" value="PC_trans"/>
</dbReference>
<evidence type="ECO:0000313" key="20">
    <source>
        <dbReference type="EMBL" id="EGD57710.1"/>
    </source>
</evidence>
<gene>
    <name evidence="20" type="ORF">Y88_3036</name>
</gene>
<keyword evidence="17" id="KW-1208">Phospholipid metabolism</keyword>
<evidence type="ECO:0000256" key="17">
    <source>
        <dbReference type="ARBA" id="ARBA00023264"/>
    </source>
</evidence>
<dbReference type="STRING" id="983920.Y88_3036"/>
<evidence type="ECO:0000256" key="1">
    <source>
        <dbReference type="ARBA" id="ARBA00001698"/>
    </source>
</evidence>
<dbReference type="Pfam" id="PF01148">
    <property type="entry name" value="CTP_transf_1"/>
    <property type="match status" value="1"/>
</dbReference>
<evidence type="ECO:0000313" key="21">
    <source>
        <dbReference type="Proteomes" id="UP000004728"/>
    </source>
</evidence>
<dbReference type="RefSeq" id="WP_008070999.1">
    <property type="nucleotide sequence ID" value="NZ_AQWK01000008.1"/>
</dbReference>
<dbReference type="OrthoDB" id="9799199at2"/>
<proteinExistence type="inferred from homology"/>
<evidence type="ECO:0000256" key="10">
    <source>
        <dbReference type="ARBA" id="ARBA00022679"/>
    </source>
</evidence>
<evidence type="ECO:0000256" key="9">
    <source>
        <dbReference type="ARBA" id="ARBA00022516"/>
    </source>
</evidence>
<feature type="transmembrane region" description="Helical" evidence="19">
    <location>
        <begin position="38"/>
        <end position="57"/>
    </location>
</feature>
<comment type="subcellular location">
    <subcellularLocation>
        <location evidence="2">Cell membrane</location>
        <topology evidence="2">Multi-pass membrane protein</topology>
    </subcellularLocation>
</comment>
<dbReference type="PANTHER" id="PTHR46382">
    <property type="entry name" value="PHOSPHATIDATE CYTIDYLYLTRANSFERASE"/>
    <property type="match status" value="1"/>
</dbReference>
<evidence type="ECO:0000256" key="15">
    <source>
        <dbReference type="ARBA" id="ARBA00023136"/>
    </source>
</evidence>
<dbReference type="HOGENOM" id="CLU_037294_1_1_5"/>
<dbReference type="PROSITE" id="PS01315">
    <property type="entry name" value="CDS"/>
    <property type="match status" value="1"/>
</dbReference>
<dbReference type="InParanoid" id="F1ZC83"/>
<dbReference type="AlphaFoldDB" id="F1ZC83"/>
<comment type="similarity">
    <text evidence="5 18">Belongs to the CDS family.</text>
</comment>